<gene>
    <name evidence="3" type="ORF">G3I29_22180</name>
</gene>
<dbReference type="SUPFAM" id="SSF55347">
    <property type="entry name" value="Glyceraldehyde-3-phosphate dehydrogenase-like, C-terminal domain"/>
    <property type="match status" value="1"/>
</dbReference>
<dbReference type="Gene3D" id="3.30.360.10">
    <property type="entry name" value="Dihydrodipicolinate Reductase, domain 2"/>
    <property type="match status" value="1"/>
</dbReference>
<dbReference type="Pfam" id="PF01408">
    <property type="entry name" value="GFO_IDH_MocA"/>
    <property type="match status" value="1"/>
</dbReference>
<dbReference type="PANTHER" id="PTHR43708">
    <property type="entry name" value="CONSERVED EXPRESSED OXIDOREDUCTASE (EUROFUNG)"/>
    <property type="match status" value="1"/>
</dbReference>
<protein>
    <submittedName>
        <fullName evidence="3">Gfo/Idh/MocA family oxidoreductase</fullName>
    </submittedName>
</protein>
<dbReference type="Proteomes" id="UP000471293">
    <property type="component" value="Unassembled WGS sequence"/>
</dbReference>
<proteinExistence type="predicted"/>
<dbReference type="SUPFAM" id="SSF51735">
    <property type="entry name" value="NAD(P)-binding Rossmann-fold domains"/>
    <property type="match status" value="1"/>
</dbReference>
<reference evidence="3 4" key="1">
    <citation type="submission" date="2020-01" db="EMBL/GenBank/DDBJ databases">
        <title>Insect and environment-associated Actinomycetes.</title>
        <authorList>
            <person name="Currrie C."/>
            <person name="Chevrette M."/>
            <person name="Carlson C."/>
            <person name="Stubbendieck R."/>
            <person name="Wendt-Pienkowski E."/>
        </authorList>
    </citation>
    <scope>NUCLEOTIDE SEQUENCE [LARGE SCALE GENOMIC DNA]</scope>
    <source>
        <strain evidence="3 4">SID11342</strain>
    </source>
</reference>
<sequence length="325" mass="34271">MTDTRAALGVIGLGAISRYYLAALERSPHWRLAAVCDARPEVLREHGGGVPGWDDAAAMVREARPDGVVVAVPNDAHAEVCRTALAAGVPVCVEKPLALTVAQGRELAALAAGSGTPLLTAFHRRHNDAFRRLRDAVAAAGSPVRRLRVRYLERIEEHTGGESWYLEPERCGGGCVADNGPNAFDLVRQLLGEVVMTRATVGRDVEGVDRTARLRLRADGGAEAEVLLDWAYEGERKDVTVTLADGRTLYADLLADHPGFKGSLWHEYEGILAEFAGLRAAGAAAGPGDGASGGLACLELTAAAYALEEAGPPTRRLPSDAEAGA</sequence>
<feature type="domain" description="Gfo/Idh/MocA-like oxidoreductase N-terminal" evidence="1">
    <location>
        <begin position="9"/>
        <end position="118"/>
    </location>
</feature>
<dbReference type="RefSeq" id="WP_164347051.1">
    <property type="nucleotide sequence ID" value="NZ_JAAGLQ010000475.1"/>
</dbReference>
<dbReference type="GO" id="GO:0000166">
    <property type="term" value="F:nucleotide binding"/>
    <property type="evidence" value="ECO:0007669"/>
    <property type="project" value="InterPro"/>
</dbReference>
<evidence type="ECO:0000313" key="3">
    <source>
        <dbReference type="EMBL" id="NEA18169.1"/>
    </source>
</evidence>
<evidence type="ECO:0000313" key="4">
    <source>
        <dbReference type="Proteomes" id="UP000471293"/>
    </source>
</evidence>
<dbReference type="InterPro" id="IPR036291">
    <property type="entry name" value="NAD(P)-bd_dom_sf"/>
</dbReference>
<dbReference type="Pfam" id="PF22725">
    <property type="entry name" value="GFO_IDH_MocA_C3"/>
    <property type="match status" value="1"/>
</dbReference>
<evidence type="ECO:0000259" key="2">
    <source>
        <dbReference type="Pfam" id="PF22725"/>
    </source>
</evidence>
<dbReference type="Gene3D" id="3.40.50.720">
    <property type="entry name" value="NAD(P)-binding Rossmann-like Domain"/>
    <property type="match status" value="1"/>
</dbReference>
<dbReference type="EMBL" id="JAAGLQ010000475">
    <property type="protein sequence ID" value="NEA18169.1"/>
    <property type="molecule type" value="Genomic_DNA"/>
</dbReference>
<dbReference type="InterPro" id="IPR000683">
    <property type="entry name" value="Gfo/Idh/MocA-like_OxRdtase_N"/>
</dbReference>
<name>A0A6N9U673_STRHA</name>
<dbReference type="AlphaFoldDB" id="A0A6N9U673"/>
<dbReference type="InterPro" id="IPR051317">
    <property type="entry name" value="Gfo/Idh/MocA_oxidoreduct"/>
</dbReference>
<evidence type="ECO:0000259" key="1">
    <source>
        <dbReference type="Pfam" id="PF01408"/>
    </source>
</evidence>
<dbReference type="PANTHER" id="PTHR43708:SF8">
    <property type="entry name" value="OXIDOREDUCTASE"/>
    <property type="match status" value="1"/>
</dbReference>
<comment type="caution">
    <text evidence="3">The sequence shown here is derived from an EMBL/GenBank/DDBJ whole genome shotgun (WGS) entry which is preliminary data.</text>
</comment>
<dbReference type="InterPro" id="IPR055170">
    <property type="entry name" value="GFO_IDH_MocA-like_dom"/>
</dbReference>
<organism evidence="3 4">
    <name type="scientific">Streptomyces halstedii</name>
    <dbReference type="NCBI Taxonomy" id="1944"/>
    <lineage>
        <taxon>Bacteria</taxon>
        <taxon>Bacillati</taxon>
        <taxon>Actinomycetota</taxon>
        <taxon>Actinomycetes</taxon>
        <taxon>Kitasatosporales</taxon>
        <taxon>Streptomycetaceae</taxon>
        <taxon>Streptomyces</taxon>
    </lineage>
</organism>
<feature type="domain" description="GFO/IDH/MocA-like oxidoreductase" evidence="2">
    <location>
        <begin position="144"/>
        <end position="242"/>
    </location>
</feature>
<accession>A0A6N9U673</accession>